<dbReference type="GO" id="GO:0005886">
    <property type="term" value="C:plasma membrane"/>
    <property type="evidence" value="ECO:0007669"/>
    <property type="project" value="InterPro"/>
</dbReference>
<evidence type="ECO:0000313" key="8">
    <source>
        <dbReference type="EMBL" id="CAB4718129.1"/>
    </source>
</evidence>
<evidence type="ECO:0000313" key="12">
    <source>
        <dbReference type="EMBL" id="CAB5056608.1"/>
    </source>
</evidence>
<feature type="compositionally biased region" description="Acidic residues" evidence="6">
    <location>
        <begin position="290"/>
        <end position="301"/>
    </location>
</feature>
<evidence type="ECO:0000256" key="5">
    <source>
        <dbReference type="ARBA" id="ARBA00023136"/>
    </source>
</evidence>
<dbReference type="EMBL" id="CAEZXX010000114">
    <property type="protein sequence ID" value="CAB4718129.1"/>
    <property type="molecule type" value="Genomic_DNA"/>
</dbReference>
<protein>
    <submittedName>
        <fullName evidence="9">Unannotated protein</fullName>
    </submittedName>
</protein>
<dbReference type="GO" id="GO:0008961">
    <property type="term" value="F:phosphatidylglycerol-prolipoprotein diacylglyceryl transferase activity"/>
    <property type="evidence" value="ECO:0007669"/>
    <property type="project" value="InterPro"/>
</dbReference>
<dbReference type="GO" id="GO:0042158">
    <property type="term" value="P:lipoprotein biosynthetic process"/>
    <property type="evidence" value="ECO:0007669"/>
    <property type="project" value="InterPro"/>
</dbReference>
<dbReference type="EMBL" id="CAFBQP010000016">
    <property type="protein sequence ID" value="CAB5056608.1"/>
    <property type="molecule type" value="Genomic_DNA"/>
</dbReference>
<proteinExistence type="inferred from homology"/>
<accession>A0A6J6UBK7</accession>
<feature type="transmembrane region" description="Helical" evidence="7">
    <location>
        <begin position="186"/>
        <end position="203"/>
    </location>
</feature>
<feature type="region of interest" description="Disordered" evidence="6">
    <location>
        <begin position="271"/>
        <end position="301"/>
    </location>
</feature>
<name>A0A6J6UBK7_9ZZZZ</name>
<keyword evidence="1" id="KW-1003">Cell membrane</keyword>
<organism evidence="9">
    <name type="scientific">freshwater metagenome</name>
    <dbReference type="NCBI Taxonomy" id="449393"/>
    <lineage>
        <taxon>unclassified sequences</taxon>
        <taxon>metagenomes</taxon>
        <taxon>ecological metagenomes</taxon>
    </lineage>
</organism>
<dbReference type="HAMAP" id="MF_01147">
    <property type="entry name" value="Lgt"/>
    <property type="match status" value="1"/>
</dbReference>
<keyword evidence="3 7" id="KW-0812">Transmembrane</keyword>
<reference evidence="9" key="1">
    <citation type="submission" date="2020-05" db="EMBL/GenBank/DDBJ databases">
        <authorList>
            <person name="Chiriac C."/>
            <person name="Salcher M."/>
            <person name="Ghai R."/>
            <person name="Kavagutti S V."/>
        </authorList>
    </citation>
    <scope>NUCLEOTIDE SEQUENCE</scope>
</reference>
<dbReference type="Pfam" id="PF01790">
    <property type="entry name" value="LGT"/>
    <property type="match status" value="1"/>
</dbReference>
<dbReference type="PANTHER" id="PTHR30589:SF0">
    <property type="entry name" value="PHOSPHATIDYLGLYCEROL--PROLIPOPROTEIN DIACYLGLYCERYL TRANSFERASE"/>
    <property type="match status" value="1"/>
</dbReference>
<dbReference type="EMBL" id="CAFBON010000242">
    <property type="protein sequence ID" value="CAB5003879.1"/>
    <property type="molecule type" value="Genomic_DNA"/>
</dbReference>
<dbReference type="PANTHER" id="PTHR30589">
    <property type="entry name" value="PROLIPOPROTEIN DIACYLGLYCERYL TRANSFERASE"/>
    <property type="match status" value="1"/>
</dbReference>
<feature type="transmembrane region" description="Helical" evidence="7">
    <location>
        <begin position="27"/>
        <end position="47"/>
    </location>
</feature>
<evidence type="ECO:0000313" key="11">
    <source>
        <dbReference type="EMBL" id="CAB5003879.1"/>
    </source>
</evidence>
<feature type="transmembrane region" description="Helical" evidence="7">
    <location>
        <begin position="245"/>
        <end position="263"/>
    </location>
</feature>
<feature type="transmembrane region" description="Helical" evidence="7">
    <location>
        <begin position="59"/>
        <end position="78"/>
    </location>
</feature>
<dbReference type="NCBIfam" id="TIGR00544">
    <property type="entry name" value="lgt"/>
    <property type="match status" value="1"/>
</dbReference>
<evidence type="ECO:0000256" key="3">
    <source>
        <dbReference type="ARBA" id="ARBA00022692"/>
    </source>
</evidence>
<evidence type="ECO:0000313" key="10">
    <source>
        <dbReference type="EMBL" id="CAB4884568.1"/>
    </source>
</evidence>
<evidence type="ECO:0000256" key="6">
    <source>
        <dbReference type="SAM" id="MobiDB-lite"/>
    </source>
</evidence>
<evidence type="ECO:0000256" key="2">
    <source>
        <dbReference type="ARBA" id="ARBA00022679"/>
    </source>
</evidence>
<dbReference type="InterPro" id="IPR001640">
    <property type="entry name" value="Lgt"/>
</dbReference>
<keyword evidence="4 7" id="KW-1133">Transmembrane helix</keyword>
<evidence type="ECO:0000256" key="1">
    <source>
        <dbReference type="ARBA" id="ARBA00022475"/>
    </source>
</evidence>
<evidence type="ECO:0000313" key="9">
    <source>
        <dbReference type="EMBL" id="CAB4756033.1"/>
    </source>
</evidence>
<gene>
    <name evidence="8" type="ORF">UFOPK2602_01544</name>
    <name evidence="9" type="ORF">UFOPK2806_01326</name>
    <name evidence="10" type="ORF">UFOPK3417_01738</name>
    <name evidence="11" type="ORF">UFOPK3954_01914</name>
    <name evidence="12" type="ORF">UFOPK4306_00583</name>
</gene>
<keyword evidence="2" id="KW-0808">Transferase</keyword>
<dbReference type="EMBL" id="CAFBLR010000214">
    <property type="protein sequence ID" value="CAB4884568.1"/>
    <property type="molecule type" value="Genomic_DNA"/>
</dbReference>
<dbReference type="AlphaFoldDB" id="A0A6J6UBK7"/>
<evidence type="ECO:0000256" key="7">
    <source>
        <dbReference type="SAM" id="Phobius"/>
    </source>
</evidence>
<feature type="transmembrane region" description="Helical" evidence="7">
    <location>
        <begin position="98"/>
        <end position="119"/>
    </location>
</feature>
<evidence type="ECO:0000256" key="4">
    <source>
        <dbReference type="ARBA" id="ARBA00022989"/>
    </source>
</evidence>
<sequence>MLPIPHALVAAIPSPGSGSVKLGPLRLSAYGLMIGLGVLAAGWLASYRAEKKQWGNKDQMSTVIIWSVIAGMIGSRIYHVITDWSRYQHHLSDIPKIWQGGLGIPGGLIAGIIVGIAAAKRQGISARRIATITAPSIPLAQAIGRWGNYWNQELFGRPTTLPWGLRVDDDHLPLGYDSGTLFHPTFLYESIGNVLICVVLILIDRYRKPRPGRLLAMYLVGYSALRFGVESLRIDRANEIAGLRVNTWVSMIVFVGAVAWLVWDSRRPETVEANDAPGDVPAGVVTGEDSPPDEPDQGAAG</sequence>
<keyword evidence="5 7" id="KW-0472">Membrane</keyword>
<dbReference type="EMBL" id="CAEZYY010000015">
    <property type="protein sequence ID" value="CAB4756033.1"/>
    <property type="molecule type" value="Genomic_DNA"/>
</dbReference>